<dbReference type="EMBL" id="BJXB01000009">
    <property type="protein sequence ID" value="GEM46687.1"/>
    <property type="molecule type" value="Genomic_DNA"/>
</dbReference>
<organism evidence="1 2">
    <name type="scientific">Deinococcus cellulosilyticus (strain DSM 18568 / NBRC 106333 / KACC 11606 / 5516J-15)</name>
    <dbReference type="NCBI Taxonomy" id="1223518"/>
    <lineage>
        <taxon>Bacteria</taxon>
        <taxon>Thermotogati</taxon>
        <taxon>Deinococcota</taxon>
        <taxon>Deinococci</taxon>
        <taxon>Deinococcales</taxon>
        <taxon>Deinococcaceae</taxon>
        <taxon>Deinococcus</taxon>
    </lineage>
</organism>
<sequence>MPLPPHTLKQFTMRDGRKGRLTPAVHVRHQHHLMQALQHAALMEAPIQELYPAERAFLRLLEHECQEHLPRRLWRAGPWPFDLYFEHGPLVVQCKRTTLHALTRLTVLQARHGVQGVLVDPHQKDFPSEHWVEVVRYTLQKETR</sequence>
<evidence type="ECO:0000313" key="2">
    <source>
        <dbReference type="Proteomes" id="UP000321306"/>
    </source>
</evidence>
<name>A0A511N2E7_DEIC1</name>
<evidence type="ECO:0008006" key="3">
    <source>
        <dbReference type="Google" id="ProtNLM"/>
    </source>
</evidence>
<comment type="caution">
    <text evidence="1">The sequence shown here is derived from an EMBL/GenBank/DDBJ whole genome shotgun (WGS) entry which is preliminary data.</text>
</comment>
<protein>
    <recommendedName>
        <fullName evidence="3">DUF2726 domain-containing protein</fullName>
    </recommendedName>
</protein>
<proteinExistence type="predicted"/>
<accession>A0A511N2E7</accession>
<gene>
    <name evidence="1" type="ORF">DC3_23220</name>
</gene>
<keyword evidence="2" id="KW-1185">Reference proteome</keyword>
<reference evidence="1 2" key="1">
    <citation type="submission" date="2019-07" db="EMBL/GenBank/DDBJ databases">
        <title>Whole genome shotgun sequence of Deinococcus cellulosilyticus NBRC 106333.</title>
        <authorList>
            <person name="Hosoyama A."/>
            <person name="Uohara A."/>
            <person name="Ohji S."/>
            <person name="Ichikawa N."/>
        </authorList>
    </citation>
    <scope>NUCLEOTIDE SEQUENCE [LARGE SCALE GENOMIC DNA]</scope>
    <source>
        <strain evidence="1 2">NBRC 106333</strain>
    </source>
</reference>
<evidence type="ECO:0000313" key="1">
    <source>
        <dbReference type="EMBL" id="GEM46687.1"/>
    </source>
</evidence>
<dbReference type="AlphaFoldDB" id="A0A511N2E7"/>
<dbReference type="Proteomes" id="UP000321306">
    <property type="component" value="Unassembled WGS sequence"/>
</dbReference>